<dbReference type="EMBL" id="SRLO01002909">
    <property type="protein sequence ID" value="TNN32131.1"/>
    <property type="molecule type" value="Genomic_DNA"/>
</dbReference>
<keyword evidence="3" id="KW-1185">Reference proteome</keyword>
<dbReference type="AlphaFoldDB" id="A0A4Z2EU79"/>
<feature type="region of interest" description="Disordered" evidence="1">
    <location>
        <begin position="139"/>
        <end position="177"/>
    </location>
</feature>
<evidence type="ECO:0000256" key="1">
    <source>
        <dbReference type="SAM" id="MobiDB-lite"/>
    </source>
</evidence>
<organism evidence="2 3">
    <name type="scientific">Liparis tanakae</name>
    <name type="common">Tanaka's snailfish</name>
    <dbReference type="NCBI Taxonomy" id="230148"/>
    <lineage>
        <taxon>Eukaryota</taxon>
        <taxon>Metazoa</taxon>
        <taxon>Chordata</taxon>
        <taxon>Craniata</taxon>
        <taxon>Vertebrata</taxon>
        <taxon>Euteleostomi</taxon>
        <taxon>Actinopterygii</taxon>
        <taxon>Neopterygii</taxon>
        <taxon>Teleostei</taxon>
        <taxon>Neoteleostei</taxon>
        <taxon>Acanthomorphata</taxon>
        <taxon>Eupercaria</taxon>
        <taxon>Perciformes</taxon>
        <taxon>Cottioidei</taxon>
        <taxon>Cottales</taxon>
        <taxon>Liparidae</taxon>
        <taxon>Liparis</taxon>
    </lineage>
</organism>
<gene>
    <name evidence="2" type="ORF">EYF80_057710</name>
</gene>
<reference evidence="2 3" key="1">
    <citation type="submission" date="2019-03" db="EMBL/GenBank/DDBJ databases">
        <title>First draft genome of Liparis tanakae, snailfish: a comprehensive survey of snailfish specific genes.</title>
        <authorList>
            <person name="Kim W."/>
            <person name="Song I."/>
            <person name="Jeong J.-H."/>
            <person name="Kim D."/>
            <person name="Kim S."/>
            <person name="Ryu S."/>
            <person name="Song J.Y."/>
            <person name="Lee S.K."/>
        </authorList>
    </citation>
    <scope>NUCLEOTIDE SEQUENCE [LARGE SCALE GENOMIC DNA]</scope>
    <source>
        <tissue evidence="2">Muscle</tissue>
    </source>
</reference>
<dbReference type="Proteomes" id="UP000314294">
    <property type="component" value="Unassembled WGS sequence"/>
</dbReference>
<accession>A0A4Z2EU79</accession>
<evidence type="ECO:0000313" key="2">
    <source>
        <dbReference type="EMBL" id="TNN32131.1"/>
    </source>
</evidence>
<sequence>MEYGIWNILEADQSPPLRIEEAGLRSEAWTTGRVTLVLNSPVLKLNPSNDDGHQAPEERELSRTIFNGKKFNKQLRLRVVVSVVMRAPQGCGQSLLIRGSGAALITHGLRRPFYLPPVSRTQGPDSSPPALRRTVVPVSRSPGLPVSRSPGPFHGTRGQKVAHGKINPTSSLSAPGMVRRGSTGLGVVRRGVAWLGVV</sequence>
<comment type="caution">
    <text evidence="2">The sequence shown here is derived from an EMBL/GenBank/DDBJ whole genome shotgun (WGS) entry which is preliminary data.</text>
</comment>
<protein>
    <submittedName>
        <fullName evidence="2">Uncharacterized protein</fullName>
    </submittedName>
</protein>
<evidence type="ECO:0000313" key="3">
    <source>
        <dbReference type="Proteomes" id="UP000314294"/>
    </source>
</evidence>
<proteinExistence type="predicted"/>
<name>A0A4Z2EU79_9TELE</name>